<dbReference type="GO" id="GO:0004326">
    <property type="term" value="F:tetrahydrofolylpolyglutamate synthase activity"/>
    <property type="evidence" value="ECO:0000318"/>
    <property type="project" value="GO_Central"/>
</dbReference>
<dbReference type="InterPro" id="IPR018109">
    <property type="entry name" value="Folylpolyglutamate_synth_CS"/>
</dbReference>
<dbReference type="Gene3D" id="3.90.190.20">
    <property type="entry name" value="Mur ligase, C-terminal domain"/>
    <property type="match status" value="1"/>
</dbReference>
<dbReference type="STRING" id="13333.W1PDH1"/>
<evidence type="ECO:0000256" key="13">
    <source>
        <dbReference type="ARBA" id="ARBA00022741"/>
    </source>
</evidence>
<dbReference type="GO" id="GO:0005829">
    <property type="term" value="C:cytosol"/>
    <property type="evidence" value="ECO:0000318"/>
    <property type="project" value="GO_Central"/>
</dbReference>
<dbReference type="EMBL" id="KI394012">
    <property type="protein sequence ID" value="ERN05110.1"/>
    <property type="molecule type" value="Genomic_DNA"/>
</dbReference>
<dbReference type="InterPro" id="IPR013221">
    <property type="entry name" value="Mur_ligase_cen"/>
</dbReference>
<dbReference type="Proteomes" id="UP000017836">
    <property type="component" value="Unassembled WGS sequence"/>
</dbReference>
<dbReference type="EC" id="6.3.2.17" evidence="7"/>
<dbReference type="SUPFAM" id="SSF53244">
    <property type="entry name" value="MurD-like peptide ligases, peptide-binding domain"/>
    <property type="match status" value="1"/>
</dbReference>
<dbReference type="GO" id="GO:0005743">
    <property type="term" value="C:mitochondrial inner membrane"/>
    <property type="evidence" value="ECO:0007669"/>
    <property type="project" value="UniProtKB-SubCell"/>
</dbReference>
<dbReference type="GO" id="GO:0005737">
    <property type="term" value="C:cytoplasm"/>
    <property type="evidence" value="ECO:0000318"/>
    <property type="project" value="GO_Central"/>
</dbReference>
<evidence type="ECO:0000313" key="26">
    <source>
        <dbReference type="Proteomes" id="UP000017836"/>
    </source>
</evidence>
<evidence type="ECO:0000256" key="11">
    <source>
        <dbReference type="ARBA" id="ARBA00022598"/>
    </source>
</evidence>
<keyword evidence="16 23" id="KW-0460">Magnesium</keyword>
<dbReference type="PIRSF" id="PIRSF038895">
    <property type="entry name" value="FPGS"/>
    <property type="match status" value="1"/>
</dbReference>
<organism evidence="25 26">
    <name type="scientific">Amborella trichopoda</name>
    <dbReference type="NCBI Taxonomy" id="13333"/>
    <lineage>
        <taxon>Eukaryota</taxon>
        <taxon>Viridiplantae</taxon>
        <taxon>Streptophyta</taxon>
        <taxon>Embryophyta</taxon>
        <taxon>Tracheophyta</taxon>
        <taxon>Spermatophyta</taxon>
        <taxon>Magnoliopsida</taxon>
        <taxon>Amborellales</taxon>
        <taxon>Amborellaceae</taxon>
        <taxon>Amborella</taxon>
    </lineage>
</organism>
<dbReference type="HOGENOM" id="CLU_015869_0_2_1"/>
<dbReference type="InterPro" id="IPR001645">
    <property type="entry name" value="Folylpolyglutamate_synth"/>
</dbReference>
<dbReference type="SUPFAM" id="SSF53623">
    <property type="entry name" value="MurD-like peptide ligases, catalytic domain"/>
    <property type="match status" value="1"/>
</dbReference>
<evidence type="ECO:0000256" key="10">
    <source>
        <dbReference type="ARBA" id="ARBA00022563"/>
    </source>
</evidence>
<evidence type="ECO:0000256" key="21">
    <source>
        <dbReference type="ARBA" id="ARBA00047493"/>
    </source>
</evidence>
<keyword evidence="13 22" id="KW-0547">Nucleotide-binding</keyword>
<dbReference type="InterPro" id="IPR036565">
    <property type="entry name" value="Mur-like_cat_sf"/>
</dbReference>
<evidence type="ECO:0000256" key="3">
    <source>
        <dbReference type="ARBA" id="ARBA00004305"/>
    </source>
</evidence>
<dbReference type="GO" id="GO:0009853">
    <property type="term" value="P:photorespiration"/>
    <property type="evidence" value="ECO:0007669"/>
    <property type="project" value="EnsemblPlants"/>
</dbReference>
<dbReference type="AlphaFoldDB" id="W1PDH1"/>
<evidence type="ECO:0000256" key="7">
    <source>
        <dbReference type="ARBA" id="ARBA00013025"/>
    </source>
</evidence>
<evidence type="ECO:0000256" key="20">
    <source>
        <dbReference type="ARBA" id="ARBA00030876"/>
    </source>
</evidence>
<dbReference type="PANTHER" id="PTHR11136">
    <property type="entry name" value="FOLYLPOLYGLUTAMATE SYNTHASE-RELATED"/>
    <property type="match status" value="1"/>
</dbReference>
<comment type="catalytic activity">
    <reaction evidence="21">
        <text>(6S)-5,6,7,8-tetrahydrofolyl-(gamma-L-Glu)(n) + L-glutamate + ATP = (6S)-5,6,7,8-tetrahydrofolyl-(gamma-L-Glu)(n+1) + ADP + phosphate + H(+)</text>
        <dbReference type="Rhea" id="RHEA:10580"/>
        <dbReference type="Rhea" id="RHEA-COMP:14738"/>
        <dbReference type="Rhea" id="RHEA-COMP:14740"/>
        <dbReference type="ChEBI" id="CHEBI:15378"/>
        <dbReference type="ChEBI" id="CHEBI:29985"/>
        <dbReference type="ChEBI" id="CHEBI:30616"/>
        <dbReference type="ChEBI" id="CHEBI:43474"/>
        <dbReference type="ChEBI" id="CHEBI:141005"/>
        <dbReference type="ChEBI" id="CHEBI:456216"/>
        <dbReference type="EC" id="6.3.2.17"/>
    </reaction>
</comment>
<accession>W1PDH1</accession>
<evidence type="ECO:0000256" key="9">
    <source>
        <dbReference type="ARBA" id="ARBA00022490"/>
    </source>
</evidence>
<dbReference type="GO" id="GO:0046901">
    <property type="term" value="P:tetrahydrofolylpolyglutamate biosynthetic process"/>
    <property type="evidence" value="ECO:0000318"/>
    <property type="project" value="GO_Central"/>
</dbReference>
<evidence type="ECO:0000256" key="5">
    <source>
        <dbReference type="ARBA" id="ARBA00005150"/>
    </source>
</evidence>
<sequence>ILNLEEPITALKVIHVAGTKGKGSTCTFSEAILRECGFRTGLFTSPHLIDVRERYRINGLDISEDKFLQYFWGCWCKLKENVTEDLPMPPLFQFLTVLAFKIFTSEKVDVAILEVGLGGRLDSTNVVKEPIVCGITSLGMDHMEILGNTLGQIASEKAGIFKPRVPAFTVIQASEAMDVLQKRASELMIPLHVASSLDLNKLGGLKLGLAGDHQLINAGLAVSLCKCWLERTGHSEDFGFTTVNDQSNYLPEAFRRGLSTACLSGRAQIFRYPLVQSCEGNENSSFGDLIFYLDGAHSPESMEVCARWFARAVREDIYLCNDGNVDCSWQNLNNQHEPNNLDKSHKISKQVLLFNCMEVRDPQLLLPQLVRICAAQGVLFSKALLVPSLSTYSKVDSAMSAIPSDVTKDLSWQFRLQKTWERIIHGTDANFEENPKLSDPELLPPSYDFIGEDHPLNCNLRSSNLTSSAVIPSLPVALEWLRKCVKGDPNLRLQVLVTGSLHLVGDVLKLLRRR</sequence>
<name>W1PDH1_AMBTC</name>
<keyword evidence="17" id="KW-0496">Mitochondrion</keyword>
<evidence type="ECO:0000256" key="1">
    <source>
        <dbReference type="ARBA" id="ARBA00001944"/>
    </source>
</evidence>
<dbReference type="InterPro" id="IPR036615">
    <property type="entry name" value="Mur_ligase_C_dom_sf"/>
</dbReference>
<keyword evidence="14" id="KW-0999">Mitochondrion inner membrane</keyword>
<dbReference type="Pfam" id="PF08245">
    <property type="entry name" value="Mur_ligase_M"/>
    <property type="match status" value="1"/>
</dbReference>
<dbReference type="FunFam" id="3.90.190.20:FF:000011">
    <property type="entry name" value="Folylpolyglutamate synthase"/>
    <property type="match status" value="1"/>
</dbReference>
<protein>
    <recommendedName>
        <fullName evidence="8">Folylpolyglutamate synthase</fullName>
        <ecNumber evidence="7">6.3.2.17</ecNumber>
    </recommendedName>
    <alternativeName>
        <fullName evidence="20">Folylpoly-gamma-glutamate synthetase</fullName>
    </alternativeName>
    <alternativeName>
        <fullName evidence="19">Tetrahydrofolylpolyglutamate synthase</fullName>
    </alternativeName>
</protein>
<evidence type="ECO:0000256" key="18">
    <source>
        <dbReference type="ARBA" id="ARBA00023136"/>
    </source>
</evidence>
<feature type="domain" description="Mur ligase central" evidence="24">
    <location>
        <begin position="16"/>
        <end position="186"/>
    </location>
</feature>
<evidence type="ECO:0000256" key="12">
    <source>
        <dbReference type="ARBA" id="ARBA00022723"/>
    </source>
</evidence>
<evidence type="ECO:0000256" key="22">
    <source>
        <dbReference type="PIRSR" id="PIRSR038895-1"/>
    </source>
</evidence>
<keyword evidence="9" id="KW-0963">Cytoplasm</keyword>
<evidence type="ECO:0000256" key="2">
    <source>
        <dbReference type="ARBA" id="ARBA00004273"/>
    </source>
</evidence>
<evidence type="ECO:0000256" key="15">
    <source>
        <dbReference type="ARBA" id="ARBA00022840"/>
    </source>
</evidence>
<evidence type="ECO:0000256" key="17">
    <source>
        <dbReference type="ARBA" id="ARBA00023128"/>
    </source>
</evidence>
<evidence type="ECO:0000256" key="19">
    <source>
        <dbReference type="ARBA" id="ARBA00030592"/>
    </source>
</evidence>
<keyword evidence="15 22" id="KW-0067">ATP-binding</keyword>
<dbReference type="InterPro" id="IPR023600">
    <property type="entry name" value="Folylpolyglutamate_synth_euk"/>
</dbReference>
<gene>
    <name evidence="25" type="ORF">AMTR_s00053p00158610</name>
</gene>
<keyword evidence="10" id="KW-0554">One-carbon metabolism</keyword>
<dbReference type="GO" id="GO:0005739">
    <property type="term" value="C:mitochondrion"/>
    <property type="evidence" value="ECO:0000318"/>
    <property type="project" value="GO_Central"/>
</dbReference>
<feature type="non-terminal residue" evidence="25">
    <location>
        <position position="1"/>
    </location>
</feature>
<feature type="binding site" evidence="22">
    <location>
        <position position="294"/>
    </location>
    <ligand>
        <name>ATP</name>
        <dbReference type="ChEBI" id="CHEBI:30616"/>
    </ligand>
</feature>
<dbReference type="OMA" id="LDRMLMY"/>
<dbReference type="FunFam" id="3.40.1190.10:FF:000017">
    <property type="entry name" value="Folylpolyglutamate synthase"/>
    <property type="match status" value="1"/>
</dbReference>
<evidence type="ECO:0000256" key="23">
    <source>
        <dbReference type="PIRSR" id="PIRSR038895-2"/>
    </source>
</evidence>
<feature type="binding site" evidence="23">
    <location>
        <position position="114"/>
    </location>
    <ligand>
        <name>Mg(2+)</name>
        <dbReference type="ChEBI" id="CHEBI:18420"/>
        <label>1</label>
    </ligand>
</feature>
<keyword evidence="11" id="KW-0436">Ligase</keyword>
<dbReference type="GO" id="GO:0005759">
    <property type="term" value="C:mitochondrial matrix"/>
    <property type="evidence" value="ECO:0007669"/>
    <property type="project" value="UniProtKB-SubCell"/>
</dbReference>
<keyword evidence="26" id="KW-1185">Reference proteome</keyword>
<comment type="cofactor">
    <cofactor evidence="1">
        <name>a monovalent cation</name>
        <dbReference type="ChEBI" id="CHEBI:60242"/>
    </cofactor>
</comment>
<feature type="binding site" evidence="23">
    <location>
        <position position="45"/>
    </location>
    <ligand>
        <name>Mg(2+)</name>
        <dbReference type="ChEBI" id="CHEBI:18420"/>
        <label>1</label>
    </ligand>
</feature>
<evidence type="ECO:0000256" key="6">
    <source>
        <dbReference type="ARBA" id="ARBA00008276"/>
    </source>
</evidence>
<dbReference type="UniPathway" id="UPA00850"/>
<reference evidence="26" key="1">
    <citation type="journal article" date="2013" name="Science">
        <title>The Amborella genome and the evolution of flowering plants.</title>
        <authorList>
            <consortium name="Amborella Genome Project"/>
        </authorList>
    </citation>
    <scope>NUCLEOTIDE SEQUENCE [LARGE SCALE GENOMIC DNA]</scope>
</reference>
<dbReference type="PANTHER" id="PTHR11136:SF5">
    <property type="entry name" value="FOLYLPOLYGLUTAMATE SYNTHASE, MITOCHONDRIAL"/>
    <property type="match status" value="1"/>
</dbReference>
<evidence type="ECO:0000259" key="24">
    <source>
        <dbReference type="Pfam" id="PF08245"/>
    </source>
</evidence>
<dbReference type="GO" id="GO:0046872">
    <property type="term" value="F:metal ion binding"/>
    <property type="evidence" value="ECO:0007669"/>
    <property type="project" value="UniProtKB-KW"/>
</dbReference>
<evidence type="ECO:0000256" key="8">
    <source>
        <dbReference type="ARBA" id="ARBA00018660"/>
    </source>
</evidence>
<comment type="subcellular location">
    <subcellularLocation>
        <location evidence="4">Cytoplasm</location>
    </subcellularLocation>
    <subcellularLocation>
        <location evidence="2">Mitochondrion inner membrane</location>
    </subcellularLocation>
    <subcellularLocation>
        <location evidence="3">Mitochondrion matrix</location>
    </subcellularLocation>
</comment>
<feature type="binding site" evidence="23">
    <location>
        <position position="142"/>
    </location>
    <ligand>
        <name>Mg(2+)</name>
        <dbReference type="ChEBI" id="CHEBI:18420"/>
        <label>1</label>
    </ligand>
</feature>
<proteinExistence type="inferred from homology"/>
<evidence type="ECO:0000256" key="16">
    <source>
        <dbReference type="ARBA" id="ARBA00022842"/>
    </source>
</evidence>
<dbReference type="GO" id="GO:0006730">
    <property type="term" value="P:one-carbon metabolic process"/>
    <property type="evidence" value="ECO:0007669"/>
    <property type="project" value="UniProtKB-KW"/>
</dbReference>
<comment type="similarity">
    <text evidence="6">Belongs to the folylpolyglutamate synthase family.</text>
</comment>
<dbReference type="Gene3D" id="3.40.1190.10">
    <property type="entry name" value="Mur-like, catalytic domain"/>
    <property type="match status" value="1"/>
</dbReference>
<dbReference type="NCBIfam" id="TIGR01499">
    <property type="entry name" value="folC"/>
    <property type="match status" value="1"/>
</dbReference>
<dbReference type="GO" id="GO:0005524">
    <property type="term" value="F:ATP binding"/>
    <property type="evidence" value="ECO:0007669"/>
    <property type="project" value="UniProtKB-KW"/>
</dbReference>
<feature type="binding site" evidence="22">
    <location>
        <position position="266"/>
    </location>
    <ligand>
        <name>ATP</name>
        <dbReference type="ChEBI" id="CHEBI:30616"/>
    </ligand>
</feature>
<evidence type="ECO:0000256" key="4">
    <source>
        <dbReference type="ARBA" id="ARBA00004496"/>
    </source>
</evidence>
<comment type="pathway">
    <text evidence="5">Cofactor biosynthesis; tetrahydrofolylpolyglutamate biosynthesis.</text>
</comment>
<evidence type="ECO:0000256" key="14">
    <source>
        <dbReference type="ARBA" id="ARBA00022792"/>
    </source>
</evidence>
<dbReference type="PROSITE" id="PS01012">
    <property type="entry name" value="FOLYLPOLYGLU_SYNT_2"/>
    <property type="match status" value="1"/>
</dbReference>
<dbReference type="GO" id="GO:0090351">
    <property type="term" value="P:seedling development"/>
    <property type="evidence" value="ECO:0007669"/>
    <property type="project" value="EnsemblPlants"/>
</dbReference>
<keyword evidence="18" id="KW-0472">Membrane</keyword>
<dbReference type="eggNOG" id="KOG2525">
    <property type="taxonomic scope" value="Eukaryota"/>
</dbReference>
<evidence type="ECO:0000313" key="25">
    <source>
        <dbReference type="EMBL" id="ERN05110.1"/>
    </source>
</evidence>
<keyword evidence="12 23" id="KW-0479">Metal-binding</keyword>
<dbReference type="Gramene" id="ERN05110">
    <property type="protein sequence ID" value="ERN05110"/>
    <property type="gene ID" value="AMTR_s00053p00158610"/>
</dbReference>